<dbReference type="InterPro" id="IPR016181">
    <property type="entry name" value="Acyl_CoA_acyltransferase"/>
</dbReference>
<dbReference type="EMBL" id="CVRR01000004">
    <property type="protein sequence ID" value="CRL32561.1"/>
    <property type="molecule type" value="Genomic_DNA"/>
</dbReference>
<dbReference type="STRING" id="301302.ERS852420_00214"/>
<dbReference type="SUPFAM" id="SSF55729">
    <property type="entry name" value="Acyl-CoA N-acyltransferases (Nat)"/>
    <property type="match status" value="1"/>
</dbReference>
<protein>
    <recommendedName>
        <fullName evidence="1">N-acetyltransferase domain-containing protein</fullName>
    </recommendedName>
</protein>
<reference evidence="3" key="1">
    <citation type="submission" date="2015-05" db="EMBL/GenBank/DDBJ databases">
        <authorList>
            <consortium name="Pathogen Informatics"/>
        </authorList>
    </citation>
    <scope>NUCLEOTIDE SEQUENCE [LARGE SCALE GENOMIC DNA]</scope>
    <source>
        <strain evidence="3">M72</strain>
    </source>
</reference>
<accession>A0A0M6WBR2</accession>
<feature type="domain" description="N-acetyltransferase" evidence="1">
    <location>
        <begin position="6"/>
        <end position="166"/>
    </location>
</feature>
<evidence type="ECO:0000313" key="3">
    <source>
        <dbReference type="Proteomes" id="UP000049979"/>
    </source>
</evidence>
<sequence length="166" mass="18753">MSKGNMEIRKSTREDIKQIMAIFTTAKEYMAAHGNKTQWGDGYPGEEILKTDIDAGNSYVIVNNGMIVGTFSFIIGEEPTYQVIKNGKWTDDRLYGTIHRLASSGIVKGIARACFEYCIKQIDYIRIDTHKDNISMQTAIERFGFHKCGNIYVKGGAERIAYDYIS</sequence>
<gene>
    <name evidence="2" type="ORF">M72_20761</name>
</gene>
<dbReference type="RefSeq" id="WP_243241898.1">
    <property type="nucleotide sequence ID" value="NZ_CP173697.1"/>
</dbReference>
<keyword evidence="3" id="KW-1185">Reference proteome</keyword>
<dbReference type="InterPro" id="IPR000182">
    <property type="entry name" value="GNAT_dom"/>
</dbReference>
<dbReference type="PROSITE" id="PS51186">
    <property type="entry name" value="GNAT"/>
    <property type="match status" value="1"/>
</dbReference>
<proteinExistence type="predicted"/>
<evidence type="ECO:0000259" key="1">
    <source>
        <dbReference type="PROSITE" id="PS51186"/>
    </source>
</evidence>
<dbReference type="Proteomes" id="UP000049979">
    <property type="component" value="Unassembled WGS sequence"/>
</dbReference>
<evidence type="ECO:0000313" key="2">
    <source>
        <dbReference type="EMBL" id="CRL32561.1"/>
    </source>
</evidence>
<organism evidence="2 3">
    <name type="scientific">Roseburia faecis</name>
    <dbReference type="NCBI Taxonomy" id="301302"/>
    <lineage>
        <taxon>Bacteria</taxon>
        <taxon>Bacillati</taxon>
        <taxon>Bacillota</taxon>
        <taxon>Clostridia</taxon>
        <taxon>Lachnospirales</taxon>
        <taxon>Lachnospiraceae</taxon>
        <taxon>Roseburia</taxon>
    </lineage>
</organism>
<dbReference type="GO" id="GO:0016747">
    <property type="term" value="F:acyltransferase activity, transferring groups other than amino-acyl groups"/>
    <property type="evidence" value="ECO:0007669"/>
    <property type="project" value="InterPro"/>
</dbReference>
<dbReference type="Gene3D" id="3.40.630.30">
    <property type="match status" value="1"/>
</dbReference>
<dbReference type="AlphaFoldDB" id="A0A0M6WBR2"/>
<name>A0A0M6WBR2_9FIRM</name>